<reference evidence="3 4" key="1">
    <citation type="submission" date="2018-12" db="EMBL/GenBank/DDBJ databases">
        <title>Draft genome sequence of Xylaria grammica IHI A82.</title>
        <authorList>
            <person name="Buettner E."/>
            <person name="Kellner H."/>
        </authorList>
    </citation>
    <scope>NUCLEOTIDE SEQUENCE [LARGE SCALE GENOMIC DNA]</scope>
    <source>
        <strain evidence="3 4">IHI A82</strain>
    </source>
</reference>
<proteinExistence type="predicted"/>
<feature type="compositionally biased region" description="Low complexity" evidence="1">
    <location>
        <begin position="67"/>
        <end position="79"/>
    </location>
</feature>
<accession>A0A439D4Z9</accession>
<evidence type="ECO:0000313" key="3">
    <source>
        <dbReference type="EMBL" id="RWA09463.1"/>
    </source>
</evidence>
<organism evidence="3 4">
    <name type="scientific">Xylaria grammica</name>
    <dbReference type="NCBI Taxonomy" id="363999"/>
    <lineage>
        <taxon>Eukaryota</taxon>
        <taxon>Fungi</taxon>
        <taxon>Dikarya</taxon>
        <taxon>Ascomycota</taxon>
        <taxon>Pezizomycotina</taxon>
        <taxon>Sordariomycetes</taxon>
        <taxon>Xylariomycetidae</taxon>
        <taxon>Xylariales</taxon>
        <taxon>Xylariaceae</taxon>
        <taxon>Xylaria</taxon>
    </lineage>
</organism>
<feature type="domain" description="ATP-dependent rRNA helicase SPB4-like C-terminal tail" evidence="2">
    <location>
        <begin position="56"/>
        <end position="154"/>
    </location>
</feature>
<protein>
    <recommendedName>
        <fullName evidence="2">ATP-dependent rRNA helicase SPB4-like C-terminal tail domain-containing protein</fullName>
    </recommendedName>
</protein>
<feature type="region of interest" description="Disordered" evidence="1">
    <location>
        <begin position="144"/>
        <end position="167"/>
    </location>
</feature>
<comment type="caution">
    <text evidence="3">The sequence shown here is derived from an EMBL/GenBank/DDBJ whole genome shotgun (WGS) entry which is preliminary data.</text>
</comment>
<evidence type="ECO:0000313" key="4">
    <source>
        <dbReference type="Proteomes" id="UP000286045"/>
    </source>
</evidence>
<dbReference type="AlphaFoldDB" id="A0A439D4Z9"/>
<dbReference type="Pfam" id="PF23681">
    <property type="entry name" value="CTT_SPB4"/>
    <property type="match status" value="1"/>
</dbReference>
<feature type="compositionally biased region" description="Basic and acidic residues" evidence="1">
    <location>
        <begin position="144"/>
        <end position="153"/>
    </location>
</feature>
<dbReference type="InterPro" id="IPR056330">
    <property type="entry name" value="CTT_SPB4"/>
</dbReference>
<gene>
    <name evidence="3" type="ORF">EKO27_g5644</name>
</gene>
<dbReference type="Proteomes" id="UP000286045">
    <property type="component" value="Unassembled WGS sequence"/>
</dbReference>
<evidence type="ECO:0000256" key="1">
    <source>
        <dbReference type="SAM" id="MobiDB-lite"/>
    </source>
</evidence>
<dbReference type="EMBL" id="RYZI01000153">
    <property type="protein sequence ID" value="RWA09463.1"/>
    <property type="molecule type" value="Genomic_DNA"/>
</dbReference>
<feature type="compositionally biased region" description="Basic and acidic residues" evidence="1">
    <location>
        <begin position="114"/>
        <end position="131"/>
    </location>
</feature>
<dbReference type="STRING" id="363999.A0A439D4Z9"/>
<sequence length="167" mass="19379">MQMTYRENSIFRTGDLDWAALGNGWGLLRLPKMPEARHFKGDRSLGCSIDWDSFAYQNKTREKQRLEALNAEAPNPAEAEAYRAKRKRNAEAWSGKQEQEETRVVRRDKRQRKREAERKEKMTDEEKARDMDLAQLLAAVRKQNQEKLARDAQGETNGGDGEFEGFD</sequence>
<keyword evidence="4" id="KW-1185">Reference proteome</keyword>
<feature type="region of interest" description="Disordered" evidence="1">
    <location>
        <begin position="67"/>
        <end position="131"/>
    </location>
</feature>
<evidence type="ECO:0000259" key="2">
    <source>
        <dbReference type="Pfam" id="PF23681"/>
    </source>
</evidence>
<name>A0A439D4Z9_9PEZI</name>